<keyword evidence="2" id="KW-1185">Reference proteome</keyword>
<sequence length="52" mass="5974">MRYVACVIYTALILPLLPLVGVCWLGDKLTEAKWPERWVDWAVKKSRDITGV</sequence>
<name>A0AAE9KSI2_9CAUD</name>
<dbReference type="EMBL" id="ON132389">
    <property type="protein sequence ID" value="UPT53487.1"/>
    <property type="molecule type" value="Genomic_DNA"/>
</dbReference>
<dbReference type="Proteomes" id="UP000830966">
    <property type="component" value="Segment"/>
</dbReference>
<reference evidence="1 2" key="1">
    <citation type="submission" date="2022-03" db="EMBL/GenBank/DDBJ databases">
        <authorList>
            <person name="Li P."/>
        </authorList>
    </citation>
    <scope>NUCLEOTIDE SEQUENCE [LARGE SCALE GENOMIC DNA]</scope>
</reference>
<protein>
    <submittedName>
        <fullName evidence="1">Uncharacterized protein</fullName>
    </submittedName>
</protein>
<organism evidence="1 2">
    <name type="scientific">Klebsiella phage P1010</name>
    <dbReference type="NCBI Taxonomy" id="2933280"/>
    <lineage>
        <taxon>Viruses</taxon>
        <taxon>Duplodnaviria</taxon>
        <taxon>Heunggongvirae</taxon>
        <taxon>Uroviricota</taxon>
        <taxon>Caudoviricetes</taxon>
        <taxon>Autographivirales</taxon>
        <taxon>Autoscriptoviridae</taxon>
        <taxon>Slopekvirinae</taxon>
        <taxon>Drulisvirus</taxon>
        <taxon>Drulisvirus P1010</taxon>
    </lineage>
</organism>
<accession>A0AAE9KSI2</accession>
<proteinExistence type="predicted"/>
<evidence type="ECO:0000313" key="2">
    <source>
        <dbReference type="Proteomes" id="UP000830966"/>
    </source>
</evidence>
<evidence type="ECO:0000313" key="1">
    <source>
        <dbReference type="EMBL" id="UPT53487.1"/>
    </source>
</evidence>